<dbReference type="SMART" id="SM01086">
    <property type="entry name" value="ClpB_D2-small"/>
    <property type="match status" value="1"/>
</dbReference>
<dbReference type="SUPFAM" id="SSF52540">
    <property type="entry name" value="P-loop containing nucleoside triphosphate hydrolases"/>
    <property type="match status" value="1"/>
</dbReference>
<dbReference type="InterPro" id="IPR003959">
    <property type="entry name" value="ATPase_AAA_core"/>
</dbReference>
<dbReference type="PANTHER" id="PTHR11638">
    <property type="entry name" value="ATP-DEPENDENT CLP PROTEASE"/>
    <property type="match status" value="1"/>
</dbReference>
<dbReference type="InterPro" id="IPR050130">
    <property type="entry name" value="ClpA_ClpB"/>
</dbReference>
<dbReference type="GO" id="GO:0034605">
    <property type="term" value="P:cellular response to heat"/>
    <property type="evidence" value="ECO:0007669"/>
    <property type="project" value="TreeGrafter"/>
</dbReference>
<dbReference type="GO" id="GO:0005737">
    <property type="term" value="C:cytoplasm"/>
    <property type="evidence" value="ECO:0007669"/>
    <property type="project" value="TreeGrafter"/>
</dbReference>
<dbReference type="GO" id="GO:0005524">
    <property type="term" value="F:ATP binding"/>
    <property type="evidence" value="ECO:0007669"/>
    <property type="project" value="UniProtKB-KW"/>
</dbReference>
<evidence type="ECO:0000259" key="4">
    <source>
        <dbReference type="SMART" id="SM01086"/>
    </source>
</evidence>
<dbReference type="InterPro" id="IPR019489">
    <property type="entry name" value="Clp_ATPase_C"/>
</dbReference>
<organism evidence="5">
    <name type="scientific">marine sediment metagenome</name>
    <dbReference type="NCBI Taxonomy" id="412755"/>
    <lineage>
        <taxon>unclassified sequences</taxon>
        <taxon>metagenomes</taxon>
        <taxon>ecological metagenomes</taxon>
    </lineage>
</organism>
<keyword evidence="1" id="KW-0547">Nucleotide-binding</keyword>
<dbReference type="PRINTS" id="PR00300">
    <property type="entry name" value="CLPPROTEASEA"/>
</dbReference>
<gene>
    <name evidence="5" type="ORF">LCGC14_1830050</name>
</gene>
<dbReference type="SMART" id="SM00382">
    <property type="entry name" value="AAA"/>
    <property type="match status" value="1"/>
</dbReference>
<comment type="caution">
    <text evidence="5">The sequence shown here is derived from an EMBL/GenBank/DDBJ whole genome shotgun (WGS) entry which is preliminary data.</text>
</comment>
<dbReference type="Gene3D" id="3.40.50.300">
    <property type="entry name" value="P-loop containing nucleotide triphosphate hydrolases"/>
    <property type="match status" value="1"/>
</dbReference>
<evidence type="ECO:0000256" key="2">
    <source>
        <dbReference type="ARBA" id="ARBA00022840"/>
    </source>
</evidence>
<dbReference type="EMBL" id="LAZR01018060">
    <property type="protein sequence ID" value="KKL97872.1"/>
    <property type="molecule type" value="Genomic_DNA"/>
</dbReference>
<feature type="domain" description="Clp ATPase C-terminal" evidence="4">
    <location>
        <begin position="226"/>
        <end position="318"/>
    </location>
</feature>
<keyword evidence="2" id="KW-0067">ATP-binding</keyword>
<proteinExistence type="predicted"/>
<dbReference type="InterPro" id="IPR027417">
    <property type="entry name" value="P-loop_NTPase"/>
</dbReference>
<dbReference type="CDD" id="cd19499">
    <property type="entry name" value="RecA-like_ClpB_Hsp104-like"/>
    <property type="match status" value="1"/>
</dbReference>
<feature type="non-terminal residue" evidence="5">
    <location>
        <position position="1"/>
    </location>
</feature>
<dbReference type="InterPro" id="IPR003593">
    <property type="entry name" value="AAA+_ATPase"/>
</dbReference>
<feature type="domain" description="AAA+ ATPase" evidence="3">
    <location>
        <begin position="52"/>
        <end position="227"/>
    </location>
</feature>
<dbReference type="Pfam" id="PF07724">
    <property type="entry name" value="AAA_2"/>
    <property type="match status" value="1"/>
</dbReference>
<evidence type="ECO:0000256" key="1">
    <source>
        <dbReference type="ARBA" id="ARBA00022741"/>
    </source>
</evidence>
<dbReference type="AlphaFoldDB" id="A0A0F9JFY4"/>
<evidence type="ECO:0000313" key="5">
    <source>
        <dbReference type="EMBL" id="KKL97872.1"/>
    </source>
</evidence>
<dbReference type="GO" id="GO:0016887">
    <property type="term" value="F:ATP hydrolysis activity"/>
    <property type="evidence" value="ECO:0007669"/>
    <property type="project" value="InterPro"/>
</dbReference>
<protein>
    <recommendedName>
        <fullName evidence="6">AAA+ ATPase domain-containing protein</fullName>
    </recommendedName>
</protein>
<evidence type="ECO:0000259" key="3">
    <source>
        <dbReference type="SMART" id="SM00382"/>
    </source>
</evidence>
<name>A0A0F9JFY4_9ZZZZ</name>
<dbReference type="PANTHER" id="PTHR11638:SF175">
    <property type="entry name" value="ATP-DEPENDENT CLP PROTEASE, ATP-BINDING SUBUNIT CLPC"/>
    <property type="match status" value="1"/>
</dbReference>
<dbReference type="Pfam" id="PF10431">
    <property type="entry name" value="ClpB_D2-small"/>
    <property type="match status" value="1"/>
</dbReference>
<sequence>KRKTRLLDIPRERLLGLFDELKKQVVGQDPALNNISEAVQRASVGLKRDHEPLGVFMFTGNTGVGKTETAKVLAEVLDAQLVRIDCSEYQHAHEVAKLTGSPPGYVGYEDGGHLVKEVAKNPFSVVLFDEIEKAHSHFHERVLQIIDDGILTDNKGKKISFRETMIIMTSNIGVKEVSGIGQTVGFGDVADASEDKTAKARGEALKKKFKPEFLNRVDDIVHFKTLERDDYMHILDILLDEVQEQLQKSQKMKLNFNVGAKNFLLDKGIDKKFGARPMRRVIKSYLNTPLAVCILKDEINNMSKVTVSLKPDKTGLTFRQKGKKAKVEKEEDAV</sequence>
<accession>A0A0F9JFY4</accession>
<dbReference type="InterPro" id="IPR001270">
    <property type="entry name" value="ClpA/B"/>
</dbReference>
<reference evidence="5" key="1">
    <citation type="journal article" date="2015" name="Nature">
        <title>Complex archaea that bridge the gap between prokaryotes and eukaryotes.</title>
        <authorList>
            <person name="Spang A."/>
            <person name="Saw J.H."/>
            <person name="Jorgensen S.L."/>
            <person name="Zaremba-Niedzwiedzka K."/>
            <person name="Martijn J."/>
            <person name="Lind A.E."/>
            <person name="van Eijk R."/>
            <person name="Schleper C."/>
            <person name="Guy L."/>
            <person name="Ettema T.J."/>
        </authorList>
    </citation>
    <scope>NUCLEOTIDE SEQUENCE</scope>
</reference>
<evidence type="ECO:0008006" key="6">
    <source>
        <dbReference type="Google" id="ProtNLM"/>
    </source>
</evidence>
<dbReference type="Gene3D" id="1.10.8.60">
    <property type="match status" value="1"/>
</dbReference>